<dbReference type="EMBL" id="LSSK01000891">
    <property type="protein sequence ID" value="OMH81476.1"/>
    <property type="molecule type" value="Genomic_DNA"/>
</dbReference>
<evidence type="ECO:0000256" key="1">
    <source>
        <dbReference type="SAM" id="MobiDB-lite"/>
    </source>
</evidence>
<feature type="region of interest" description="Disordered" evidence="1">
    <location>
        <begin position="248"/>
        <end position="281"/>
    </location>
</feature>
<protein>
    <submittedName>
        <fullName evidence="2">Uncharacterized protein</fullName>
    </submittedName>
</protein>
<feature type="region of interest" description="Disordered" evidence="1">
    <location>
        <begin position="1"/>
        <end position="57"/>
    </location>
</feature>
<evidence type="ECO:0000313" key="3">
    <source>
        <dbReference type="Proteomes" id="UP000188320"/>
    </source>
</evidence>
<dbReference type="AlphaFoldDB" id="A0A1R1PKI8"/>
<feature type="compositionally biased region" description="Basic residues" evidence="1">
    <location>
        <begin position="268"/>
        <end position="281"/>
    </location>
</feature>
<comment type="caution">
    <text evidence="2">The sequence shown here is derived from an EMBL/GenBank/DDBJ whole genome shotgun (WGS) entry which is preliminary data.</text>
</comment>
<keyword evidence="3" id="KW-1185">Reference proteome</keyword>
<gene>
    <name evidence="2" type="ORF">AX774_g5071</name>
</gene>
<organism evidence="2 3">
    <name type="scientific">Zancudomyces culisetae</name>
    <name type="common">Gut fungus</name>
    <name type="synonym">Smittium culisetae</name>
    <dbReference type="NCBI Taxonomy" id="1213189"/>
    <lineage>
        <taxon>Eukaryota</taxon>
        <taxon>Fungi</taxon>
        <taxon>Fungi incertae sedis</taxon>
        <taxon>Zoopagomycota</taxon>
        <taxon>Kickxellomycotina</taxon>
        <taxon>Harpellomycetes</taxon>
        <taxon>Harpellales</taxon>
        <taxon>Legeriomycetaceae</taxon>
        <taxon>Zancudomyces</taxon>
    </lineage>
</organism>
<feature type="compositionally biased region" description="Polar residues" evidence="1">
    <location>
        <begin position="10"/>
        <end position="23"/>
    </location>
</feature>
<evidence type="ECO:0000313" key="2">
    <source>
        <dbReference type="EMBL" id="OMH81476.1"/>
    </source>
</evidence>
<proteinExistence type="predicted"/>
<feature type="compositionally biased region" description="Polar residues" evidence="1">
    <location>
        <begin position="33"/>
        <end position="43"/>
    </location>
</feature>
<reference evidence="3" key="1">
    <citation type="submission" date="2017-01" db="EMBL/GenBank/DDBJ databases">
        <authorList>
            <person name="Wang Y."/>
            <person name="White M."/>
            <person name="Kvist S."/>
            <person name="Moncalvo J.-M."/>
        </authorList>
    </citation>
    <scope>NUCLEOTIDE SEQUENCE [LARGE SCALE GENOMIC DNA]</scope>
    <source>
        <strain evidence="3">COL-18-3</strain>
    </source>
</reference>
<name>A0A1R1PKI8_ZANCU</name>
<accession>A0A1R1PKI8</accession>
<dbReference type="Proteomes" id="UP000188320">
    <property type="component" value="Unassembled WGS sequence"/>
</dbReference>
<sequence>MDLKRKNPQEESQQQVESANSMGANMDIDKCTSESGENVNSTGEFEREMSTTVDATNADKMIEAKSKHFKSYHQNQDKAHHHTLLIQQTPMDKNKNKSVEELDLEYKRNVDNYLFRYFNHVYREPQPEQQSFSVLTIPLSIRILTEAKPEHRQSQTDIDKSLCIEVDVGDNDAVGGQSDIKKRFNMELRVVNYYLYSPNGLCTICAKCEMSANDAGTFVDQQPEKDHEYEFDCVLGFKNKIQDHVSFQRAKNENGGENGQKGGEKGARNRNKGRNRKFKGNKVKDSKAIMVDFAREDRHTGWKRSCKVWNKWYIGGL</sequence>